<evidence type="ECO:0000313" key="11">
    <source>
        <dbReference type="EnsemblMetazoa" id="XP_019849947.1"/>
    </source>
</evidence>
<keyword evidence="4 7" id="KW-0547">Nucleotide-binding</keyword>
<dbReference type="KEGG" id="aqu:100633672"/>
<dbReference type="PROSITE" id="PS00108">
    <property type="entry name" value="PROTEIN_KINASE_ST"/>
    <property type="match status" value="1"/>
</dbReference>
<evidence type="ECO:0000256" key="6">
    <source>
        <dbReference type="ARBA" id="ARBA00022840"/>
    </source>
</evidence>
<dbReference type="GO" id="GO:0005524">
    <property type="term" value="F:ATP binding"/>
    <property type="evidence" value="ECO:0007669"/>
    <property type="project" value="UniProtKB-UniRule"/>
</dbReference>
<dbReference type="InterPro" id="IPR017441">
    <property type="entry name" value="Protein_kinase_ATP_BS"/>
</dbReference>
<reference evidence="12" key="1">
    <citation type="journal article" date="2010" name="Nature">
        <title>The Amphimedon queenslandica genome and the evolution of animal complexity.</title>
        <authorList>
            <person name="Srivastava M."/>
            <person name="Simakov O."/>
            <person name="Chapman J."/>
            <person name="Fahey B."/>
            <person name="Gauthier M.E."/>
            <person name="Mitros T."/>
            <person name="Richards G.S."/>
            <person name="Conaco C."/>
            <person name="Dacre M."/>
            <person name="Hellsten U."/>
            <person name="Larroux C."/>
            <person name="Putnam N.H."/>
            <person name="Stanke M."/>
            <person name="Adamska M."/>
            <person name="Darling A."/>
            <person name="Degnan S.M."/>
            <person name="Oakley T.H."/>
            <person name="Plachetzki D.C."/>
            <person name="Zhai Y."/>
            <person name="Adamski M."/>
            <person name="Calcino A."/>
            <person name="Cummins S.F."/>
            <person name="Goodstein D.M."/>
            <person name="Harris C."/>
            <person name="Jackson D.J."/>
            <person name="Leys S.P."/>
            <person name="Shu S."/>
            <person name="Woodcroft B.J."/>
            <person name="Vervoort M."/>
            <person name="Kosik K.S."/>
            <person name="Manning G."/>
            <person name="Degnan B.M."/>
            <person name="Rokhsar D.S."/>
        </authorList>
    </citation>
    <scope>NUCLEOTIDE SEQUENCE [LARGE SCALE GENOMIC DNA]</scope>
</reference>
<sequence length="466" mass="51622">MSEAESGFGESASQFKSTRDFPSCSTYSTFPQMLDDTKGSTIGPSLAPLSFTSRCIKRSYNDSGTVVCAHQKALNDTDHLTLQVPQIEDHFNVLSKLGEGTFSSVYLASVKTDSSVMVALKHIIPTSSTTRIENEIRCLKIMGGKDNVIPIHASLRFQDHTVLILPYFSHDRFIDYLPTLTAEETRQYMHALFLALRNVHMHHIIHRDIKPSNFLYHRASKRFQLIDFGLAHHESSSGNKSETRSKGDSKLNNIHVAAEPLRKRKLSSKRSSRSTDERAVSNSGLLCPTRHSMSEVCGFCLGRNGQVAARAGTPGFRAPEVLLKCSHQTTAVDIWSAGVILLCILSQRYPFFRAQDDQSALAQIISLMGSKECTKAAIACGKEMVCCPDVPAADLKCLCHALRKSNQQTTSRPTKKKRPSSPDPEVDPDSFPSSAFDLLYKCLDVNPKTRLTATLALKHPFFEGVR</sequence>
<keyword evidence="3" id="KW-0808">Transferase</keyword>
<dbReference type="PANTHER" id="PTHR44167:SF23">
    <property type="entry name" value="CDC7 KINASE, ISOFORM A-RELATED"/>
    <property type="match status" value="1"/>
</dbReference>
<dbReference type="CDD" id="cd14019">
    <property type="entry name" value="STKc_Cdc7"/>
    <property type="match status" value="1"/>
</dbReference>
<evidence type="ECO:0000256" key="7">
    <source>
        <dbReference type="PROSITE-ProRule" id="PRU10141"/>
    </source>
</evidence>
<keyword evidence="6 7" id="KW-0067">ATP-binding</keyword>
<dbReference type="InterPro" id="IPR011009">
    <property type="entry name" value="Kinase-like_dom_sf"/>
</dbReference>
<dbReference type="SUPFAM" id="SSF56112">
    <property type="entry name" value="Protein kinase-like (PK-like)"/>
    <property type="match status" value="1"/>
</dbReference>
<name>A0AAN0IZI4_AMPQE</name>
<feature type="compositionally biased region" description="Basic and acidic residues" evidence="9">
    <location>
        <begin position="234"/>
        <end position="249"/>
    </location>
</feature>
<dbReference type="EnsemblMetazoa" id="XM_019994388.1">
    <property type="protein sequence ID" value="XP_019849947.1"/>
    <property type="gene ID" value="LOC100633672"/>
</dbReference>
<dbReference type="GeneID" id="100633672"/>
<evidence type="ECO:0000256" key="8">
    <source>
        <dbReference type="RuleBase" id="RU000304"/>
    </source>
</evidence>
<feature type="region of interest" description="Disordered" evidence="9">
    <location>
        <begin position="408"/>
        <end position="429"/>
    </location>
</feature>
<evidence type="ECO:0000256" key="5">
    <source>
        <dbReference type="ARBA" id="ARBA00022777"/>
    </source>
</evidence>
<protein>
    <recommendedName>
        <fullName evidence="1">non-specific serine/threonine protein kinase</fullName>
        <ecNumber evidence="1">2.7.11.1</ecNumber>
    </recommendedName>
</protein>
<dbReference type="PANTHER" id="PTHR44167">
    <property type="entry name" value="OVARIAN-SPECIFIC SERINE/THREONINE-PROTEIN KINASE LOK-RELATED"/>
    <property type="match status" value="1"/>
</dbReference>
<dbReference type="InterPro" id="IPR000719">
    <property type="entry name" value="Prot_kinase_dom"/>
</dbReference>
<dbReference type="PROSITE" id="PS00107">
    <property type="entry name" value="PROTEIN_KINASE_ATP"/>
    <property type="match status" value="1"/>
</dbReference>
<evidence type="ECO:0000313" key="12">
    <source>
        <dbReference type="Proteomes" id="UP000007879"/>
    </source>
</evidence>
<keyword evidence="2 8" id="KW-0723">Serine/threonine-protein kinase</keyword>
<evidence type="ECO:0000256" key="3">
    <source>
        <dbReference type="ARBA" id="ARBA00022679"/>
    </source>
</evidence>
<dbReference type="GO" id="GO:0044773">
    <property type="term" value="P:mitotic DNA damage checkpoint signaling"/>
    <property type="evidence" value="ECO:0007669"/>
    <property type="project" value="TreeGrafter"/>
</dbReference>
<dbReference type="RefSeq" id="XP_019849947.1">
    <property type="nucleotide sequence ID" value="XM_019994388.1"/>
</dbReference>
<dbReference type="Proteomes" id="UP000007879">
    <property type="component" value="Unassembled WGS sequence"/>
</dbReference>
<reference evidence="11" key="2">
    <citation type="submission" date="2024-06" db="UniProtKB">
        <authorList>
            <consortium name="EnsemblMetazoa"/>
        </authorList>
    </citation>
    <scope>IDENTIFICATION</scope>
</reference>
<dbReference type="EC" id="2.7.11.1" evidence="1"/>
<dbReference type="GO" id="GO:0005634">
    <property type="term" value="C:nucleus"/>
    <property type="evidence" value="ECO:0007669"/>
    <property type="project" value="TreeGrafter"/>
</dbReference>
<evidence type="ECO:0000259" key="10">
    <source>
        <dbReference type="PROSITE" id="PS50011"/>
    </source>
</evidence>
<proteinExistence type="inferred from homology"/>
<keyword evidence="5" id="KW-0418">Kinase</keyword>
<dbReference type="InterPro" id="IPR008271">
    <property type="entry name" value="Ser/Thr_kinase_AS"/>
</dbReference>
<dbReference type="SMART" id="SM00220">
    <property type="entry name" value="S_TKc"/>
    <property type="match status" value="1"/>
</dbReference>
<dbReference type="GO" id="GO:0004674">
    <property type="term" value="F:protein serine/threonine kinase activity"/>
    <property type="evidence" value="ECO:0007669"/>
    <property type="project" value="UniProtKB-KW"/>
</dbReference>
<feature type="region of interest" description="Disordered" evidence="9">
    <location>
        <begin position="1"/>
        <end position="21"/>
    </location>
</feature>
<organism evidence="11 12">
    <name type="scientific">Amphimedon queenslandica</name>
    <name type="common">Sponge</name>
    <dbReference type="NCBI Taxonomy" id="400682"/>
    <lineage>
        <taxon>Eukaryota</taxon>
        <taxon>Metazoa</taxon>
        <taxon>Porifera</taxon>
        <taxon>Demospongiae</taxon>
        <taxon>Heteroscleromorpha</taxon>
        <taxon>Haplosclerida</taxon>
        <taxon>Niphatidae</taxon>
        <taxon>Amphimedon</taxon>
    </lineage>
</organism>
<dbReference type="PROSITE" id="PS50011">
    <property type="entry name" value="PROTEIN_KINASE_DOM"/>
    <property type="match status" value="1"/>
</dbReference>
<dbReference type="Pfam" id="PF00069">
    <property type="entry name" value="Pkinase"/>
    <property type="match status" value="2"/>
</dbReference>
<dbReference type="Gene3D" id="3.30.200.20">
    <property type="entry name" value="Phosphorylase Kinase, domain 1"/>
    <property type="match status" value="1"/>
</dbReference>
<feature type="binding site" evidence="7">
    <location>
        <position position="121"/>
    </location>
    <ligand>
        <name>ATP</name>
        <dbReference type="ChEBI" id="CHEBI:30616"/>
    </ligand>
</feature>
<evidence type="ECO:0000256" key="9">
    <source>
        <dbReference type="SAM" id="MobiDB-lite"/>
    </source>
</evidence>
<evidence type="ECO:0000256" key="4">
    <source>
        <dbReference type="ARBA" id="ARBA00022741"/>
    </source>
</evidence>
<comment type="similarity">
    <text evidence="8">Belongs to the protein kinase superfamily.</text>
</comment>
<dbReference type="AlphaFoldDB" id="A0AAN0IZI4"/>
<evidence type="ECO:0000256" key="1">
    <source>
        <dbReference type="ARBA" id="ARBA00012513"/>
    </source>
</evidence>
<keyword evidence="12" id="KW-1185">Reference proteome</keyword>
<evidence type="ECO:0000256" key="2">
    <source>
        <dbReference type="ARBA" id="ARBA00022527"/>
    </source>
</evidence>
<feature type="domain" description="Protein kinase" evidence="10">
    <location>
        <begin position="91"/>
        <end position="462"/>
    </location>
</feature>
<accession>A0AAN0IZI4</accession>
<feature type="compositionally biased region" description="Low complexity" evidence="9">
    <location>
        <begin position="1"/>
        <end position="13"/>
    </location>
</feature>
<dbReference type="Gene3D" id="1.10.510.10">
    <property type="entry name" value="Transferase(Phosphotransferase) domain 1"/>
    <property type="match status" value="1"/>
</dbReference>
<feature type="region of interest" description="Disordered" evidence="9">
    <location>
        <begin position="234"/>
        <end position="254"/>
    </location>
</feature>